<dbReference type="AlphaFoldDB" id="A0A7Z0GPB3"/>
<dbReference type="InterPro" id="IPR006059">
    <property type="entry name" value="SBP"/>
</dbReference>
<dbReference type="PANTHER" id="PTHR43649:SF11">
    <property type="entry name" value="ABC TRANSPORTER SUBSTRATE-BINDING PROTEIN YESO-RELATED"/>
    <property type="match status" value="1"/>
</dbReference>
<sequence>MTTTTTTPPSRSSRTAPHGSRAPRRLGRWARLTAAGCVGVVALTACGNGGGGGGGEDDDVTLRFAWWGAEHRNALTEELVELYEEQNPHVTISTEYTDWEGYWDQLATQSAGGDAPDVVQMDDTYLREYADRGALLPMDELDTSGFESEVVDNGTTDDGLMGITTGVNTMTVLANPDLFAEAGLEIPDDTTWTWEDYADLTEELNETLGDGIWGDGGVPQTVDLQIWLRQQGKNLTTDDGELGFTVEDAEEYLEFQLELLERGSYPSASLMQEESNAAPGESIFEQGEQAIGRWWSNMVPGLSDVAETDFEMLRYPSMSGSSVDNGLWFKATMMFSITSQTQHPEEAQAFVDFLVNSEEAAEITGMDRGLPANEDAREVVLAQLEGQDAAVAEFIEEVEDEIGEAEPVPALGFSGLQDIAYRFCEEIFFGRLDPAEAAERMHAEMESEIQ</sequence>
<organism evidence="2 3">
    <name type="scientific">Nesterenkonia xinjiangensis</name>
    <dbReference type="NCBI Taxonomy" id="225327"/>
    <lineage>
        <taxon>Bacteria</taxon>
        <taxon>Bacillati</taxon>
        <taxon>Actinomycetota</taxon>
        <taxon>Actinomycetes</taxon>
        <taxon>Micrococcales</taxon>
        <taxon>Micrococcaceae</taxon>
        <taxon>Nesterenkonia</taxon>
    </lineage>
</organism>
<dbReference type="InterPro" id="IPR050490">
    <property type="entry name" value="Bact_solute-bd_prot1"/>
</dbReference>
<evidence type="ECO:0000313" key="3">
    <source>
        <dbReference type="Proteomes" id="UP000535437"/>
    </source>
</evidence>
<evidence type="ECO:0000313" key="2">
    <source>
        <dbReference type="EMBL" id="NYJ79224.1"/>
    </source>
</evidence>
<dbReference type="EMBL" id="JACCFY010000001">
    <property type="protein sequence ID" value="NYJ79224.1"/>
    <property type="molecule type" value="Genomic_DNA"/>
</dbReference>
<dbReference type="Pfam" id="PF01547">
    <property type="entry name" value="SBP_bac_1"/>
    <property type="match status" value="1"/>
</dbReference>
<accession>A0A7Z0GPB3</accession>
<dbReference type="SUPFAM" id="SSF53850">
    <property type="entry name" value="Periplasmic binding protein-like II"/>
    <property type="match status" value="1"/>
</dbReference>
<dbReference type="Proteomes" id="UP000535437">
    <property type="component" value="Unassembled WGS sequence"/>
</dbReference>
<keyword evidence="3" id="KW-1185">Reference proteome</keyword>
<feature type="region of interest" description="Disordered" evidence="1">
    <location>
        <begin position="1"/>
        <end position="25"/>
    </location>
</feature>
<keyword evidence="2" id="KW-0762">Sugar transport</keyword>
<dbReference type="Gene3D" id="3.40.190.10">
    <property type="entry name" value="Periplasmic binding protein-like II"/>
    <property type="match status" value="2"/>
</dbReference>
<feature type="compositionally biased region" description="Low complexity" evidence="1">
    <location>
        <begin position="1"/>
        <end position="15"/>
    </location>
</feature>
<dbReference type="RefSeq" id="WP_179542474.1">
    <property type="nucleotide sequence ID" value="NZ_BAAALL010000001.1"/>
</dbReference>
<reference evidence="2 3" key="1">
    <citation type="submission" date="2020-07" db="EMBL/GenBank/DDBJ databases">
        <title>Sequencing the genomes of 1000 actinobacteria strains.</title>
        <authorList>
            <person name="Klenk H.-P."/>
        </authorList>
    </citation>
    <scope>NUCLEOTIDE SEQUENCE [LARGE SCALE GENOMIC DNA]</scope>
    <source>
        <strain evidence="2 3">DSM 15475</strain>
    </source>
</reference>
<dbReference type="PANTHER" id="PTHR43649">
    <property type="entry name" value="ARABINOSE-BINDING PROTEIN-RELATED"/>
    <property type="match status" value="1"/>
</dbReference>
<keyword evidence="2" id="KW-0813">Transport</keyword>
<protein>
    <submittedName>
        <fullName evidence="2">Multiple sugar transport system substrate-binding protein</fullName>
    </submittedName>
</protein>
<comment type="caution">
    <text evidence="2">The sequence shown here is derived from an EMBL/GenBank/DDBJ whole genome shotgun (WGS) entry which is preliminary data.</text>
</comment>
<evidence type="ECO:0000256" key="1">
    <source>
        <dbReference type="SAM" id="MobiDB-lite"/>
    </source>
</evidence>
<name>A0A7Z0GPB3_9MICC</name>
<gene>
    <name evidence="2" type="ORF">HNR09_002635</name>
</gene>
<proteinExistence type="predicted"/>